<organism evidence="1 2">
    <name type="scientific">Amycolatopsis antarctica</name>
    <dbReference type="NCBI Taxonomy" id="1854586"/>
    <lineage>
        <taxon>Bacteria</taxon>
        <taxon>Bacillati</taxon>
        <taxon>Actinomycetota</taxon>
        <taxon>Actinomycetes</taxon>
        <taxon>Pseudonocardiales</taxon>
        <taxon>Pseudonocardiaceae</taxon>
        <taxon>Amycolatopsis</taxon>
    </lineage>
</organism>
<dbReference type="Proteomes" id="UP000242444">
    <property type="component" value="Unassembled WGS sequence"/>
</dbReference>
<dbReference type="OrthoDB" id="4498710at2"/>
<protein>
    <submittedName>
        <fullName evidence="1">Terminase</fullName>
    </submittedName>
</protein>
<evidence type="ECO:0000313" key="2">
    <source>
        <dbReference type="Proteomes" id="UP000242444"/>
    </source>
</evidence>
<evidence type="ECO:0000313" key="1">
    <source>
        <dbReference type="EMBL" id="OZM73994.1"/>
    </source>
</evidence>
<accession>A0A263D656</accession>
<sequence>MTDTVMLSVKQQDSILDATAPITCWEGSIRSGKTVASIIAWLLYVKSAPPGPLAMVGKTRDTLARNVLDVIADMHPAAITYTRGAPTCRIVGRLVHVIGANDIKAEGKIRGLTLAGAYVDEITLLQEQFWNQLLGRLSIDGARLFGTTNPDNPAHWFRKNFLAREGKTDLGFKSFHFILDDNPGISEQKKRQYKAQYTGLWYKRFILGLWVAAEGAIYDMLDEQVHCAPAPPRDRWHRGWVAIDYGTSNPTHAVLLVLADDRLHAVAEWRHDGREKGQLTDATISQRLAAWAGPLIENLPVEPHTVLDPSAASLRVQMRTDGWPSIRSADNRVDVGIRNTASLISGGKLVIDQKACPHLWDEMCGYVWDETALQRGEEKPVKTADHGPDALRYGIMAARLVWRHWLPDLAATTELDAA</sequence>
<comment type="caution">
    <text evidence="1">The sequence shown here is derived from an EMBL/GenBank/DDBJ whole genome shotgun (WGS) entry which is preliminary data.</text>
</comment>
<dbReference type="Pfam" id="PF03237">
    <property type="entry name" value="Terminase_6N"/>
    <property type="match status" value="1"/>
</dbReference>
<dbReference type="AlphaFoldDB" id="A0A263D656"/>
<name>A0A263D656_9PSEU</name>
<dbReference type="Gene3D" id="3.40.50.300">
    <property type="entry name" value="P-loop containing nucleotide triphosphate hydrolases"/>
    <property type="match status" value="1"/>
</dbReference>
<gene>
    <name evidence="1" type="ORF">CFN78_06815</name>
</gene>
<dbReference type="Gene3D" id="3.30.420.280">
    <property type="match status" value="1"/>
</dbReference>
<dbReference type="EMBL" id="NKYE01000003">
    <property type="protein sequence ID" value="OZM73994.1"/>
    <property type="molecule type" value="Genomic_DNA"/>
</dbReference>
<reference evidence="1 2" key="1">
    <citation type="submission" date="2017-07" db="EMBL/GenBank/DDBJ databases">
        <title>Amycolatopsis antarcticus sp. nov., isolated from the surface of an Antarcticus brown macroalga.</title>
        <authorList>
            <person name="Wang J."/>
            <person name="Leiva S."/>
            <person name="Huang J."/>
            <person name="Huang Y."/>
        </authorList>
    </citation>
    <scope>NUCLEOTIDE SEQUENCE [LARGE SCALE GENOMIC DNA]</scope>
    <source>
        <strain evidence="1 2">AU-G6</strain>
    </source>
</reference>
<dbReference type="InterPro" id="IPR027417">
    <property type="entry name" value="P-loop_NTPase"/>
</dbReference>
<proteinExistence type="predicted"/>
<keyword evidence="2" id="KW-1185">Reference proteome</keyword>
<dbReference type="InParanoid" id="A0A263D656"/>
<dbReference type="RefSeq" id="WP_094861751.1">
    <property type="nucleotide sequence ID" value="NZ_NKYE01000003.1"/>
</dbReference>